<dbReference type="PROSITE" id="PS00945">
    <property type="entry name" value="CKS_2"/>
    <property type="match status" value="1"/>
</dbReference>
<dbReference type="InterPro" id="IPR036858">
    <property type="entry name" value="Cyclin-dep_kinase_reg-sub_sf"/>
</dbReference>
<dbReference type="OrthoDB" id="440676at2759"/>
<keyword evidence="7" id="KW-1185">Reference proteome</keyword>
<comment type="function">
    <text evidence="4">Binds to the catalytic subunit of the cyclin dependent kinases and is essential for their biological function.</text>
</comment>
<dbReference type="GO" id="GO:0016538">
    <property type="term" value="F:cyclin-dependent protein serine/threonine kinase regulator activity"/>
    <property type="evidence" value="ECO:0007669"/>
    <property type="project" value="InterPro"/>
</dbReference>
<proteinExistence type="inferred from homology"/>
<organism evidence="6 7">
    <name type="scientific">Circinella minor</name>
    <dbReference type="NCBI Taxonomy" id="1195481"/>
    <lineage>
        <taxon>Eukaryota</taxon>
        <taxon>Fungi</taxon>
        <taxon>Fungi incertae sedis</taxon>
        <taxon>Mucoromycota</taxon>
        <taxon>Mucoromycotina</taxon>
        <taxon>Mucoromycetes</taxon>
        <taxon>Mucorales</taxon>
        <taxon>Lichtheimiaceae</taxon>
        <taxon>Circinella</taxon>
    </lineage>
</organism>
<evidence type="ECO:0000256" key="5">
    <source>
        <dbReference type="SAM" id="MobiDB-lite"/>
    </source>
</evidence>
<gene>
    <name evidence="6" type="ORF">INT45_000429</name>
</gene>
<dbReference type="SUPFAM" id="SSF55637">
    <property type="entry name" value="Cell cycle regulatory proteins"/>
    <property type="match status" value="1"/>
</dbReference>
<accession>A0A8H7RYD2</accession>
<feature type="region of interest" description="Disordered" evidence="5">
    <location>
        <begin position="1"/>
        <end position="133"/>
    </location>
</feature>
<feature type="compositionally biased region" description="Basic and acidic residues" evidence="5">
    <location>
        <begin position="233"/>
        <end position="242"/>
    </location>
</feature>
<dbReference type="EMBL" id="JAEPRB010000250">
    <property type="protein sequence ID" value="KAG2218131.1"/>
    <property type="molecule type" value="Genomic_DNA"/>
</dbReference>
<keyword evidence="2 4" id="KW-0132">Cell division</keyword>
<sequence>MPLDPEEFFPDPFAADPNDSKDTFKNLVRRHQPQSKPTNKGVMTGAQGEHSQQKPPIPKEKQQPQNKDQQPQKEQQQSQTTEPQHQAQLQKQKLQRQKQKQKEQLQQQQQQQQQQPKPREKTQEELEQEARQRAKDIQTYKSEIYYSSYYYDDIYAYRHVKLPKSISRWLPHYGLLKQKEWEYLGVEQEAQWEHYMVHAPEPHILLFRREFKGVEEQLKNEERQERFRRRKRETGVKEDKNRVAIADNATRAAKRQKP</sequence>
<dbReference type="Pfam" id="PF01111">
    <property type="entry name" value="CKS"/>
    <property type="match status" value="1"/>
</dbReference>
<dbReference type="GO" id="GO:0051301">
    <property type="term" value="P:cell division"/>
    <property type="evidence" value="ECO:0007669"/>
    <property type="project" value="UniProtKB-UniRule"/>
</dbReference>
<evidence type="ECO:0000256" key="3">
    <source>
        <dbReference type="ARBA" id="ARBA00023306"/>
    </source>
</evidence>
<reference evidence="6 7" key="1">
    <citation type="submission" date="2020-12" db="EMBL/GenBank/DDBJ databases">
        <title>Metabolic potential, ecology and presence of endohyphal bacteria is reflected in genomic diversity of Mucoromycotina.</title>
        <authorList>
            <person name="Muszewska A."/>
            <person name="Okrasinska A."/>
            <person name="Steczkiewicz K."/>
            <person name="Drgas O."/>
            <person name="Orlowska M."/>
            <person name="Perlinska-Lenart U."/>
            <person name="Aleksandrzak-Piekarczyk T."/>
            <person name="Szatraj K."/>
            <person name="Zielenkiewicz U."/>
            <person name="Pilsyk S."/>
            <person name="Malc E."/>
            <person name="Mieczkowski P."/>
            <person name="Kruszewska J.S."/>
            <person name="Biernat P."/>
            <person name="Pawlowska J."/>
        </authorList>
    </citation>
    <scope>NUCLEOTIDE SEQUENCE [LARGE SCALE GENOMIC DNA]</scope>
    <source>
        <strain evidence="6 7">CBS 142.35</strain>
    </source>
</reference>
<comment type="caution">
    <text evidence="6">The sequence shown here is derived from an EMBL/GenBank/DDBJ whole genome shotgun (WGS) entry which is preliminary data.</text>
</comment>
<feature type="compositionally biased region" description="Basic and acidic residues" evidence="5">
    <location>
        <begin position="117"/>
        <end position="133"/>
    </location>
</feature>
<dbReference type="PANTHER" id="PTHR23415">
    <property type="entry name" value="CYCLIN-DEPENDENT KINASES REGULATORY SUBUNIT/60S RIBOSOME SUBUNIT BIOGENESIS PROTEIN NIP7"/>
    <property type="match status" value="1"/>
</dbReference>
<evidence type="ECO:0000256" key="2">
    <source>
        <dbReference type="ARBA" id="ARBA00022618"/>
    </source>
</evidence>
<feature type="compositionally biased region" description="Low complexity" evidence="5">
    <location>
        <begin position="63"/>
        <end position="92"/>
    </location>
</feature>
<protein>
    <recommendedName>
        <fullName evidence="4">Cyclin-dependent kinases regulatory subunit</fullName>
    </recommendedName>
</protein>
<name>A0A8H7RYD2_9FUNG</name>
<evidence type="ECO:0000313" key="7">
    <source>
        <dbReference type="Proteomes" id="UP000646827"/>
    </source>
</evidence>
<dbReference type="InterPro" id="IPR000789">
    <property type="entry name" value="Cyclin-dep_kinase_reg-sub"/>
</dbReference>
<comment type="similarity">
    <text evidence="1 4">Belongs to the CKS family.</text>
</comment>
<evidence type="ECO:0000256" key="4">
    <source>
        <dbReference type="RuleBase" id="RU311113"/>
    </source>
</evidence>
<evidence type="ECO:0000256" key="1">
    <source>
        <dbReference type="ARBA" id="ARBA00007782"/>
    </source>
</evidence>
<dbReference type="Proteomes" id="UP000646827">
    <property type="component" value="Unassembled WGS sequence"/>
</dbReference>
<dbReference type="Gene3D" id="3.30.170.10">
    <property type="entry name" value="Cyclin-dependent kinase, regulatory subunit"/>
    <property type="match status" value="1"/>
</dbReference>
<dbReference type="PRINTS" id="PR00296">
    <property type="entry name" value="CYCLINKINASE"/>
</dbReference>
<dbReference type="SMART" id="SM01084">
    <property type="entry name" value="CKS"/>
    <property type="match status" value="1"/>
</dbReference>
<keyword evidence="3 4" id="KW-0131">Cell cycle</keyword>
<feature type="region of interest" description="Disordered" evidence="5">
    <location>
        <begin position="222"/>
        <end position="258"/>
    </location>
</feature>
<feature type="compositionally biased region" description="Low complexity" evidence="5">
    <location>
        <begin position="104"/>
        <end position="116"/>
    </location>
</feature>
<evidence type="ECO:0000313" key="6">
    <source>
        <dbReference type="EMBL" id="KAG2218131.1"/>
    </source>
</evidence>
<dbReference type="AlphaFoldDB" id="A0A8H7RYD2"/>